<keyword evidence="3" id="KW-1185">Reference proteome</keyword>
<comment type="similarity">
    <text evidence="1">Belongs to the UPF0161 family.</text>
</comment>
<evidence type="ECO:0000256" key="1">
    <source>
        <dbReference type="HAMAP-Rule" id="MF_00386"/>
    </source>
</evidence>
<dbReference type="PANTHER" id="PTHR33383">
    <property type="entry name" value="MEMBRANE PROTEIN INSERTION EFFICIENCY FACTOR-RELATED"/>
    <property type="match status" value="1"/>
</dbReference>
<accession>A0A495V483</accession>
<keyword evidence="1" id="KW-0472">Membrane</keyword>
<dbReference type="PANTHER" id="PTHR33383:SF1">
    <property type="entry name" value="MEMBRANE PROTEIN INSERTION EFFICIENCY FACTOR-RELATED"/>
    <property type="match status" value="1"/>
</dbReference>
<sequence length="78" mass="8950">MRRILIVLIRAYQYGISPLLGPHCRFHPSCSHYAVEAIERHGFLHGGYLAMRRVSRCHPWHEGGFDPVPTERQTSSHG</sequence>
<evidence type="ECO:0000313" key="2">
    <source>
        <dbReference type="EMBL" id="RKT44114.1"/>
    </source>
</evidence>
<comment type="caution">
    <text evidence="2">The sequence shown here is derived from an EMBL/GenBank/DDBJ whole genome shotgun (WGS) entry which is preliminary data.</text>
</comment>
<dbReference type="AlphaFoldDB" id="A0A495V483"/>
<evidence type="ECO:0000313" key="3">
    <source>
        <dbReference type="Proteomes" id="UP000274556"/>
    </source>
</evidence>
<name>A0A495V483_9GAMM</name>
<dbReference type="Proteomes" id="UP000274556">
    <property type="component" value="Unassembled WGS sequence"/>
</dbReference>
<comment type="function">
    <text evidence="1">Could be involved in insertion of integral membrane proteins into the membrane.</text>
</comment>
<dbReference type="NCBIfam" id="TIGR00278">
    <property type="entry name" value="membrane protein insertion efficiency factor YidD"/>
    <property type="match status" value="1"/>
</dbReference>
<organism evidence="2 3">
    <name type="scientific">Thiocapsa rosea</name>
    <dbReference type="NCBI Taxonomy" id="69360"/>
    <lineage>
        <taxon>Bacteria</taxon>
        <taxon>Pseudomonadati</taxon>
        <taxon>Pseudomonadota</taxon>
        <taxon>Gammaproteobacteria</taxon>
        <taxon>Chromatiales</taxon>
        <taxon>Chromatiaceae</taxon>
        <taxon>Thiocapsa</taxon>
    </lineage>
</organism>
<gene>
    <name evidence="2" type="ORF">BDD21_1486</name>
</gene>
<dbReference type="OrthoDB" id="9801753at2"/>
<proteinExistence type="inferred from homology"/>
<dbReference type="SMART" id="SM01234">
    <property type="entry name" value="Haemolytic"/>
    <property type="match status" value="1"/>
</dbReference>
<dbReference type="RefSeq" id="WP_120796599.1">
    <property type="nucleotide sequence ID" value="NZ_RBXL01000001.1"/>
</dbReference>
<dbReference type="EMBL" id="RBXL01000001">
    <property type="protein sequence ID" value="RKT44114.1"/>
    <property type="molecule type" value="Genomic_DNA"/>
</dbReference>
<dbReference type="HAMAP" id="MF_00386">
    <property type="entry name" value="UPF0161_YidD"/>
    <property type="match status" value="1"/>
</dbReference>
<reference evidence="2 3" key="1">
    <citation type="submission" date="2018-10" db="EMBL/GenBank/DDBJ databases">
        <title>Genomic Encyclopedia of Archaeal and Bacterial Type Strains, Phase II (KMG-II): from individual species to whole genera.</title>
        <authorList>
            <person name="Goeker M."/>
        </authorList>
    </citation>
    <scope>NUCLEOTIDE SEQUENCE [LARGE SCALE GENOMIC DNA]</scope>
    <source>
        <strain evidence="2 3">DSM 235</strain>
    </source>
</reference>
<keyword evidence="1" id="KW-1003">Cell membrane</keyword>
<protein>
    <recommendedName>
        <fullName evidence="1">Putative membrane protein insertion efficiency factor</fullName>
    </recommendedName>
</protein>
<dbReference type="Pfam" id="PF01809">
    <property type="entry name" value="YidD"/>
    <property type="match status" value="1"/>
</dbReference>
<dbReference type="GO" id="GO:0005886">
    <property type="term" value="C:plasma membrane"/>
    <property type="evidence" value="ECO:0007669"/>
    <property type="project" value="UniProtKB-SubCell"/>
</dbReference>
<comment type="subcellular location">
    <subcellularLocation>
        <location evidence="1">Cell membrane</location>
        <topology evidence="1">Peripheral membrane protein</topology>
        <orientation evidence="1">Cytoplasmic side</orientation>
    </subcellularLocation>
</comment>
<dbReference type="InterPro" id="IPR002696">
    <property type="entry name" value="Membr_insert_effic_factor_YidD"/>
</dbReference>